<dbReference type="PANTHER" id="PTHR11662:SF405">
    <property type="entry name" value="PROTEIN CBG12249"/>
    <property type="match status" value="1"/>
</dbReference>
<name>A0A914DPD4_9BILA</name>
<reference evidence="7" key="1">
    <citation type="submission" date="2022-11" db="UniProtKB">
        <authorList>
            <consortium name="WormBaseParasite"/>
        </authorList>
    </citation>
    <scope>IDENTIFICATION</scope>
</reference>
<sequence>MRTNIGIAVVCMVNSTAYSTHNEFNNTSIVKSFITNHEHPECLKKRSHEHHQDLGYHGCIYPAIAAMVVKWFPPNERSTVAAIYTSGNQLGNSLGTFISAKLCLLPLLGGWPLIFYMYGACGITCLVLWCVLVTNNPIKNKFVPEAEKKYLIRQLHVLPHIDHNGNDHNGNGQEKKRKLDVPWRSMLTSPATISVVVARFAFNWQMIIMQLLLPSYLRDVMYLDISSVSFIMYK</sequence>
<dbReference type="Proteomes" id="UP000887540">
    <property type="component" value="Unplaced"/>
</dbReference>
<dbReference type="GO" id="GO:0022857">
    <property type="term" value="F:transmembrane transporter activity"/>
    <property type="evidence" value="ECO:0007669"/>
    <property type="project" value="InterPro"/>
</dbReference>
<comment type="subcellular location">
    <subcellularLocation>
        <location evidence="1">Membrane</location>
        <topology evidence="1">Multi-pass membrane protein</topology>
    </subcellularLocation>
</comment>
<dbReference type="GO" id="GO:0016020">
    <property type="term" value="C:membrane"/>
    <property type="evidence" value="ECO:0007669"/>
    <property type="project" value="UniProtKB-SubCell"/>
</dbReference>
<keyword evidence="6" id="KW-1185">Reference proteome</keyword>
<keyword evidence="4 5" id="KW-0472">Membrane</keyword>
<evidence type="ECO:0000256" key="5">
    <source>
        <dbReference type="SAM" id="Phobius"/>
    </source>
</evidence>
<dbReference type="InterPro" id="IPR050382">
    <property type="entry name" value="MFS_Na/Anion_cotransporter"/>
</dbReference>
<protein>
    <submittedName>
        <fullName evidence="7">Inorganic phosphate cotransporter</fullName>
    </submittedName>
</protein>
<feature type="transmembrane region" description="Helical" evidence="5">
    <location>
        <begin position="113"/>
        <end position="132"/>
    </location>
</feature>
<keyword evidence="2 5" id="KW-0812">Transmembrane</keyword>
<dbReference type="SUPFAM" id="SSF103473">
    <property type="entry name" value="MFS general substrate transporter"/>
    <property type="match status" value="1"/>
</dbReference>
<dbReference type="Pfam" id="PF07690">
    <property type="entry name" value="MFS_1"/>
    <property type="match status" value="1"/>
</dbReference>
<evidence type="ECO:0000256" key="2">
    <source>
        <dbReference type="ARBA" id="ARBA00022692"/>
    </source>
</evidence>
<dbReference type="WBParaSite" id="ACRNAN_scaffold3290.g12151.t1">
    <property type="protein sequence ID" value="ACRNAN_scaffold3290.g12151.t1"/>
    <property type="gene ID" value="ACRNAN_scaffold3290.g12151"/>
</dbReference>
<evidence type="ECO:0000256" key="1">
    <source>
        <dbReference type="ARBA" id="ARBA00004141"/>
    </source>
</evidence>
<keyword evidence="3 5" id="KW-1133">Transmembrane helix</keyword>
<dbReference type="AlphaFoldDB" id="A0A914DPD4"/>
<dbReference type="InterPro" id="IPR036259">
    <property type="entry name" value="MFS_trans_sf"/>
</dbReference>
<evidence type="ECO:0000256" key="3">
    <source>
        <dbReference type="ARBA" id="ARBA00022989"/>
    </source>
</evidence>
<dbReference type="GO" id="GO:0006820">
    <property type="term" value="P:monoatomic anion transport"/>
    <property type="evidence" value="ECO:0007669"/>
    <property type="project" value="TreeGrafter"/>
</dbReference>
<accession>A0A914DPD4</accession>
<proteinExistence type="predicted"/>
<dbReference type="InterPro" id="IPR011701">
    <property type="entry name" value="MFS"/>
</dbReference>
<dbReference type="Gene3D" id="1.20.1250.20">
    <property type="entry name" value="MFS general substrate transporter like domains"/>
    <property type="match status" value="1"/>
</dbReference>
<evidence type="ECO:0000313" key="6">
    <source>
        <dbReference type="Proteomes" id="UP000887540"/>
    </source>
</evidence>
<organism evidence="6 7">
    <name type="scientific">Acrobeloides nanus</name>
    <dbReference type="NCBI Taxonomy" id="290746"/>
    <lineage>
        <taxon>Eukaryota</taxon>
        <taxon>Metazoa</taxon>
        <taxon>Ecdysozoa</taxon>
        <taxon>Nematoda</taxon>
        <taxon>Chromadorea</taxon>
        <taxon>Rhabditida</taxon>
        <taxon>Tylenchina</taxon>
        <taxon>Cephalobomorpha</taxon>
        <taxon>Cephaloboidea</taxon>
        <taxon>Cephalobidae</taxon>
        <taxon>Acrobeloides</taxon>
    </lineage>
</organism>
<dbReference type="PANTHER" id="PTHR11662">
    <property type="entry name" value="SOLUTE CARRIER FAMILY 17"/>
    <property type="match status" value="1"/>
</dbReference>
<evidence type="ECO:0000313" key="7">
    <source>
        <dbReference type="WBParaSite" id="ACRNAN_scaffold3290.g12151.t1"/>
    </source>
</evidence>
<evidence type="ECO:0000256" key="4">
    <source>
        <dbReference type="ARBA" id="ARBA00023136"/>
    </source>
</evidence>